<feature type="signal peptide" evidence="1">
    <location>
        <begin position="1"/>
        <end position="20"/>
    </location>
</feature>
<protein>
    <submittedName>
        <fullName evidence="2">Uncharacterized protein</fullName>
    </submittedName>
</protein>
<dbReference type="RefSeq" id="WP_130073436.1">
    <property type="nucleotide sequence ID" value="NZ_CP048659.1"/>
</dbReference>
<reference evidence="2 3" key="1">
    <citation type="submission" date="2020-02" db="EMBL/GenBank/DDBJ databases">
        <title>Tigecycline-resistant Acinetobacter species from pigs and migratory birds.</title>
        <authorList>
            <person name="Chen C."/>
            <person name="Sun J."/>
            <person name="Liao X.-P."/>
            <person name="Liu Y.-H."/>
        </authorList>
    </citation>
    <scope>NUCLEOTIDE SEQUENCE [LARGE SCALE GENOMIC DNA]</scope>
    <source>
        <strain evidence="2 3">YH12207_T</strain>
    </source>
</reference>
<gene>
    <name evidence="2" type="ORF">G0028_10185</name>
</gene>
<proteinExistence type="predicted"/>
<feature type="chain" id="PRO_5043193768" evidence="1">
    <location>
        <begin position="21"/>
        <end position="161"/>
    </location>
</feature>
<keyword evidence="1" id="KW-0732">Signal</keyword>
<accession>A0A4Q4GXU1</accession>
<dbReference type="AlphaFoldDB" id="A0A4Q4GXU1"/>
<dbReference type="Proteomes" id="UP000593966">
    <property type="component" value="Chromosome"/>
</dbReference>
<dbReference type="OrthoDB" id="6656750at2"/>
<sequence>MKKTLLCISLLLSASPLSFAETTAKAAPVGAEKSTLAENTIRISTRPEILGLWGMQIPNNKKCVEYYNFRGGNEVVVNSGKEWSAGLYDYQASPDNTQEKLPALIMQIKYENNEVDCSGRQENQAGEVSQYFVRWQNSNTINFCASEKADQCFATLNRVLP</sequence>
<name>A0A4Q4GXU1_9GAMM</name>
<evidence type="ECO:0000313" key="3">
    <source>
        <dbReference type="Proteomes" id="UP000593966"/>
    </source>
</evidence>
<keyword evidence="3" id="KW-1185">Reference proteome</keyword>
<evidence type="ECO:0000256" key="1">
    <source>
        <dbReference type="SAM" id="SignalP"/>
    </source>
</evidence>
<evidence type="ECO:0000313" key="2">
    <source>
        <dbReference type="EMBL" id="QOW46234.1"/>
    </source>
</evidence>
<dbReference type="EMBL" id="CP048659">
    <property type="protein sequence ID" value="QOW46234.1"/>
    <property type="molecule type" value="Genomic_DNA"/>
</dbReference>
<organism evidence="2 3">
    <name type="scientific">Acinetobacter piscicola</name>
    <dbReference type="NCBI Taxonomy" id="2006115"/>
    <lineage>
        <taxon>Bacteria</taxon>
        <taxon>Pseudomonadati</taxon>
        <taxon>Pseudomonadota</taxon>
        <taxon>Gammaproteobacteria</taxon>
        <taxon>Moraxellales</taxon>
        <taxon>Moraxellaceae</taxon>
        <taxon>Acinetobacter</taxon>
    </lineage>
</organism>